<proteinExistence type="predicted"/>
<evidence type="ECO:0000259" key="2">
    <source>
        <dbReference type="Pfam" id="PF13676"/>
    </source>
</evidence>
<protein>
    <recommendedName>
        <fullName evidence="2">TIR domain-containing protein</fullName>
    </recommendedName>
</protein>
<name>A0A813TFX1_9BILA</name>
<gene>
    <name evidence="3" type="ORF">JYZ213_LOCUS5931</name>
    <name evidence="4" type="ORF">OXD698_LOCUS31524</name>
</gene>
<dbReference type="SUPFAM" id="SSF52200">
    <property type="entry name" value="Toll/Interleukin receptor TIR domain"/>
    <property type="match status" value="1"/>
</dbReference>
<sequence>MDQNILIEDIIGTKNTLIILRQVFTVNRNSLEPFSLIFDSITKLINILTNSSAKQIETTLISNESNNFFKNLANTLNELSDAITTKKNISKINDVNEQLVSAVQKLQLSSSYVVNNEDKTADDIFKKLLQSDTHMGDTPQPTASEVISDTLASVLKYNEVLAPLSDLEQVEKQMTSTDIDHFADFRFSSRRRNPSAPSKDKTDTVGPTRPTKSRLPMRAPITSRPTEQPLNKPRLMISYNHASKPLCVDIYERLTKDGYTVWIDFEQMHGNTLVAMAQGVESSDIFLYCVTENYSQSRSCQKEAEYAFVQQKIMIPLFLQSKYKPCGWLGLLVGTSLYIDFTKNDFTQNYAKLKSEIEANSMRISSNKNDVPRLTLNPTTNGQGQTHKETDNPSLIKTNSDPTVKKSRSCVLI</sequence>
<feature type="region of interest" description="Disordered" evidence="1">
    <location>
        <begin position="186"/>
        <end position="229"/>
    </location>
</feature>
<dbReference type="InterPro" id="IPR000157">
    <property type="entry name" value="TIR_dom"/>
</dbReference>
<dbReference type="GO" id="GO:0007165">
    <property type="term" value="P:signal transduction"/>
    <property type="evidence" value="ECO:0007669"/>
    <property type="project" value="InterPro"/>
</dbReference>
<feature type="region of interest" description="Disordered" evidence="1">
    <location>
        <begin position="368"/>
        <end position="408"/>
    </location>
</feature>
<reference evidence="3" key="1">
    <citation type="submission" date="2021-02" db="EMBL/GenBank/DDBJ databases">
        <authorList>
            <person name="Nowell W R."/>
        </authorList>
    </citation>
    <scope>NUCLEOTIDE SEQUENCE</scope>
</reference>
<evidence type="ECO:0000313" key="5">
    <source>
        <dbReference type="Proteomes" id="UP000663845"/>
    </source>
</evidence>
<dbReference type="Pfam" id="PF13676">
    <property type="entry name" value="TIR_2"/>
    <property type="match status" value="1"/>
</dbReference>
<accession>A0A813TFX1</accession>
<dbReference type="Proteomes" id="UP000663844">
    <property type="component" value="Unassembled WGS sequence"/>
</dbReference>
<feature type="compositionally biased region" description="Polar residues" evidence="1">
    <location>
        <begin position="392"/>
        <end position="402"/>
    </location>
</feature>
<evidence type="ECO:0000313" key="3">
    <source>
        <dbReference type="EMBL" id="CAF0813965.1"/>
    </source>
</evidence>
<evidence type="ECO:0000313" key="4">
    <source>
        <dbReference type="EMBL" id="CAF4034720.1"/>
    </source>
</evidence>
<dbReference type="AlphaFoldDB" id="A0A813TFX1"/>
<dbReference type="EMBL" id="CAJNOG010000036">
    <property type="protein sequence ID" value="CAF0813965.1"/>
    <property type="molecule type" value="Genomic_DNA"/>
</dbReference>
<comment type="caution">
    <text evidence="3">The sequence shown here is derived from an EMBL/GenBank/DDBJ whole genome shotgun (WGS) entry which is preliminary data.</text>
</comment>
<dbReference type="Gene3D" id="3.40.50.10140">
    <property type="entry name" value="Toll/interleukin-1 receptor homology (TIR) domain"/>
    <property type="match status" value="1"/>
</dbReference>
<evidence type="ECO:0000256" key="1">
    <source>
        <dbReference type="SAM" id="MobiDB-lite"/>
    </source>
</evidence>
<dbReference type="PANTHER" id="PTHR46270:SF2">
    <property type="entry name" value="TIR DOMAIN-CONTAINING PROTEIN"/>
    <property type="match status" value="1"/>
</dbReference>
<dbReference type="Proteomes" id="UP000663845">
    <property type="component" value="Unassembled WGS sequence"/>
</dbReference>
<dbReference type="PANTHER" id="PTHR46270">
    <property type="entry name" value="ARMADILLO-TYPE FOLD-RELATED"/>
    <property type="match status" value="1"/>
</dbReference>
<feature type="domain" description="TIR" evidence="2">
    <location>
        <begin position="236"/>
        <end position="353"/>
    </location>
</feature>
<dbReference type="InterPro" id="IPR035897">
    <property type="entry name" value="Toll_tir_struct_dom_sf"/>
</dbReference>
<organism evidence="3 5">
    <name type="scientific">Adineta steineri</name>
    <dbReference type="NCBI Taxonomy" id="433720"/>
    <lineage>
        <taxon>Eukaryota</taxon>
        <taxon>Metazoa</taxon>
        <taxon>Spiralia</taxon>
        <taxon>Gnathifera</taxon>
        <taxon>Rotifera</taxon>
        <taxon>Eurotatoria</taxon>
        <taxon>Bdelloidea</taxon>
        <taxon>Adinetida</taxon>
        <taxon>Adinetidae</taxon>
        <taxon>Adineta</taxon>
    </lineage>
</organism>
<dbReference type="EMBL" id="CAJOAZ010003912">
    <property type="protein sequence ID" value="CAF4034720.1"/>
    <property type="molecule type" value="Genomic_DNA"/>
</dbReference>
<feature type="compositionally biased region" description="Polar residues" evidence="1">
    <location>
        <begin position="376"/>
        <end position="385"/>
    </location>
</feature>